<reference evidence="2 3" key="1">
    <citation type="submission" date="2016-03" db="EMBL/GenBank/DDBJ databases">
        <authorList>
            <person name="Ploux O."/>
        </authorList>
    </citation>
    <scope>NUCLEOTIDE SEQUENCE [LARGE SCALE GENOMIC DNA]</scope>
    <source>
        <strain evidence="2 3">EC13</strain>
    </source>
</reference>
<gene>
    <name evidence="2" type="ORF">AZI87_08720</name>
</gene>
<organism evidence="2 3">
    <name type="scientific">Bdellovibrio bacteriovorus</name>
    <dbReference type="NCBI Taxonomy" id="959"/>
    <lineage>
        <taxon>Bacteria</taxon>
        <taxon>Pseudomonadati</taxon>
        <taxon>Bdellovibrionota</taxon>
        <taxon>Bdellovibrionia</taxon>
        <taxon>Bdellovibrionales</taxon>
        <taxon>Pseudobdellovibrionaceae</taxon>
        <taxon>Bdellovibrio</taxon>
    </lineage>
</organism>
<dbReference type="OrthoDB" id="9342754at2"/>
<comment type="caution">
    <text evidence="2">The sequence shown here is derived from an EMBL/GenBank/DDBJ whole genome shotgun (WGS) entry which is preliminary data.</text>
</comment>
<name>A0A161PFN5_BDEBC</name>
<dbReference type="EMBL" id="LUKD01000001">
    <property type="protein sequence ID" value="KYG69274.1"/>
    <property type="molecule type" value="Genomic_DNA"/>
</dbReference>
<evidence type="ECO:0000256" key="1">
    <source>
        <dbReference type="SAM" id="MobiDB-lite"/>
    </source>
</evidence>
<sequence length="245" mass="26798">MARRLSIVILLIVLGGAALYFWNKGASSSVMTANTDASSISSSTKDNESTSTATVAVESAEKTQTTEIASNQEPAQMVPRKLRLPKSESGKVKLNLQNAEFVDSRIFEETDWKIWKNVRAIPKVAGEPPQEIVGDTSAYYLVKDEGADPNAFVAANPVVVYDPRLGIPGIVTGRFSVVLKSGISTDLLTQNLGLKILSGFPDIRTYFVTSPTEPFDLKELQDVLNSDPGIESVEMEILRKRYEKN</sequence>
<dbReference type="AlphaFoldDB" id="A0A161PFN5"/>
<feature type="region of interest" description="Disordered" evidence="1">
    <location>
        <begin position="58"/>
        <end position="78"/>
    </location>
</feature>
<feature type="compositionally biased region" description="Polar residues" evidence="1">
    <location>
        <begin position="62"/>
        <end position="74"/>
    </location>
</feature>
<dbReference type="RefSeq" id="WP_063206171.1">
    <property type="nucleotide sequence ID" value="NZ_LUKD01000001.1"/>
</dbReference>
<accession>A0A161PFN5</accession>
<dbReference type="Proteomes" id="UP000075799">
    <property type="component" value="Unassembled WGS sequence"/>
</dbReference>
<protein>
    <submittedName>
        <fullName evidence="2">Uncharacterized protein</fullName>
    </submittedName>
</protein>
<proteinExistence type="predicted"/>
<evidence type="ECO:0000313" key="3">
    <source>
        <dbReference type="Proteomes" id="UP000075799"/>
    </source>
</evidence>
<evidence type="ECO:0000313" key="2">
    <source>
        <dbReference type="EMBL" id="KYG69274.1"/>
    </source>
</evidence>